<evidence type="ECO:0000313" key="11">
    <source>
        <dbReference type="EMBL" id="EPX60730.1"/>
    </source>
</evidence>
<dbReference type="InterPro" id="IPR005845">
    <property type="entry name" value="A-D-PHexomutase_a/b/a-II"/>
</dbReference>
<dbReference type="GO" id="GO:0046872">
    <property type="term" value="F:metal ion binding"/>
    <property type="evidence" value="ECO:0007669"/>
    <property type="project" value="UniProtKB-KW"/>
</dbReference>
<dbReference type="Pfam" id="PF02878">
    <property type="entry name" value="PGM_PMM_I"/>
    <property type="match status" value="1"/>
</dbReference>
<gene>
    <name evidence="11" type="ORF">D187_001379</name>
</gene>
<dbReference type="CDD" id="cd03089">
    <property type="entry name" value="PMM_PGM"/>
    <property type="match status" value="1"/>
</dbReference>
<dbReference type="InterPro" id="IPR016055">
    <property type="entry name" value="A-D-PHexomutase_a/b/a-I/II/III"/>
</dbReference>
<keyword evidence="3" id="KW-0597">Phosphoprotein</keyword>
<reference evidence="11" key="1">
    <citation type="submission" date="2013-05" db="EMBL/GenBank/DDBJ databases">
        <title>Genome assembly of Cystobacter fuscus DSM 2262.</title>
        <authorList>
            <person name="Sharma G."/>
            <person name="Khatri I."/>
            <person name="Kaur C."/>
            <person name="Mayilraj S."/>
            <person name="Subramanian S."/>
        </authorList>
    </citation>
    <scope>NUCLEOTIDE SEQUENCE [LARGE SCALE GENOMIC DNA]</scope>
    <source>
        <strain evidence="11">DSM 2262</strain>
    </source>
</reference>
<evidence type="ECO:0000256" key="2">
    <source>
        <dbReference type="ARBA" id="ARBA00010231"/>
    </source>
</evidence>
<evidence type="ECO:0000259" key="8">
    <source>
        <dbReference type="Pfam" id="PF02878"/>
    </source>
</evidence>
<dbReference type="GO" id="GO:0005975">
    <property type="term" value="P:carbohydrate metabolic process"/>
    <property type="evidence" value="ECO:0007669"/>
    <property type="project" value="InterPro"/>
</dbReference>
<feature type="domain" description="Alpha-D-phosphohexomutase C-terminal" evidence="7">
    <location>
        <begin position="390"/>
        <end position="442"/>
    </location>
</feature>
<organism evidence="11 12">
    <name type="scientific">Cystobacter fuscus (strain ATCC 25194 / DSM 2262 / NBRC 100088 / M29)</name>
    <dbReference type="NCBI Taxonomy" id="1242864"/>
    <lineage>
        <taxon>Bacteria</taxon>
        <taxon>Pseudomonadati</taxon>
        <taxon>Myxococcota</taxon>
        <taxon>Myxococcia</taxon>
        <taxon>Myxococcales</taxon>
        <taxon>Cystobacterineae</taxon>
        <taxon>Archangiaceae</taxon>
        <taxon>Cystobacter</taxon>
    </lineage>
</organism>
<keyword evidence="6" id="KW-0413">Isomerase</keyword>
<proteinExistence type="inferred from homology"/>
<feature type="domain" description="Alpha-D-phosphohexomutase alpha/beta/alpha" evidence="8">
    <location>
        <begin position="5"/>
        <end position="135"/>
    </location>
</feature>
<dbReference type="PANTHER" id="PTHR43771:SF2">
    <property type="entry name" value="PHOSPHOMANNOMUTASE_PHOSPHOGLUCOMUTASE"/>
    <property type="match status" value="1"/>
</dbReference>
<keyword evidence="4" id="KW-0479">Metal-binding</keyword>
<dbReference type="InterPro" id="IPR005843">
    <property type="entry name" value="A-D-PHexomutase_C"/>
</dbReference>
<comment type="caution">
    <text evidence="11">The sequence shown here is derived from an EMBL/GenBank/DDBJ whole genome shotgun (WGS) entry which is preliminary data.</text>
</comment>
<dbReference type="Gene3D" id="3.40.120.10">
    <property type="entry name" value="Alpha-D-Glucose-1,6-Bisphosphate, subunit A, domain 3"/>
    <property type="match status" value="3"/>
</dbReference>
<feature type="domain" description="Alpha-D-phosphohexomutase alpha/beta/alpha" evidence="9">
    <location>
        <begin position="153"/>
        <end position="250"/>
    </location>
</feature>
<dbReference type="InterPro" id="IPR005846">
    <property type="entry name" value="A-D-PHexomutase_a/b/a-III"/>
</dbReference>
<name>S9P8G8_CYSF2</name>
<protein>
    <submittedName>
        <fullName evidence="11">Phosphomannomutase</fullName>
    </submittedName>
</protein>
<evidence type="ECO:0000259" key="9">
    <source>
        <dbReference type="Pfam" id="PF02879"/>
    </source>
</evidence>
<dbReference type="Pfam" id="PF02879">
    <property type="entry name" value="PGM_PMM_II"/>
    <property type="match status" value="1"/>
</dbReference>
<accession>S9P8G8</accession>
<dbReference type="SUPFAM" id="SSF53738">
    <property type="entry name" value="Phosphoglucomutase, first 3 domains"/>
    <property type="match status" value="3"/>
</dbReference>
<dbReference type="InterPro" id="IPR036900">
    <property type="entry name" value="A-D-PHexomutase_C_sf"/>
</dbReference>
<comment type="cofactor">
    <cofactor evidence="1">
        <name>Mg(2+)</name>
        <dbReference type="ChEBI" id="CHEBI:18420"/>
    </cofactor>
</comment>
<dbReference type="InterPro" id="IPR005841">
    <property type="entry name" value="Alpha-D-phosphohexomutase_SF"/>
</dbReference>
<evidence type="ECO:0000256" key="3">
    <source>
        <dbReference type="ARBA" id="ARBA00022553"/>
    </source>
</evidence>
<dbReference type="PRINTS" id="PR00509">
    <property type="entry name" value="PGMPMM"/>
</dbReference>
<dbReference type="OrthoDB" id="9806956at2"/>
<dbReference type="eggNOG" id="COG1109">
    <property type="taxonomic scope" value="Bacteria"/>
</dbReference>
<evidence type="ECO:0000259" key="7">
    <source>
        <dbReference type="Pfam" id="PF00408"/>
    </source>
</evidence>
<comment type="similarity">
    <text evidence="2">Belongs to the phosphohexose mutase family.</text>
</comment>
<dbReference type="InterPro" id="IPR005844">
    <property type="entry name" value="A-D-PHexomutase_a/b/a-I"/>
</dbReference>
<dbReference type="Pfam" id="PF00408">
    <property type="entry name" value="PGM_PMM_IV"/>
    <property type="match status" value="1"/>
</dbReference>
<evidence type="ECO:0000259" key="10">
    <source>
        <dbReference type="Pfam" id="PF02880"/>
    </source>
</evidence>
<evidence type="ECO:0000256" key="5">
    <source>
        <dbReference type="ARBA" id="ARBA00022842"/>
    </source>
</evidence>
<dbReference type="Pfam" id="PF02880">
    <property type="entry name" value="PGM_PMM_III"/>
    <property type="match status" value="1"/>
</dbReference>
<evidence type="ECO:0000256" key="6">
    <source>
        <dbReference type="ARBA" id="ARBA00023235"/>
    </source>
</evidence>
<dbReference type="Gene3D" id="3.30.310.50">
    <property type="entry name" value="Alpha-D-phosphohexomutase, C-terminal domain"/>
    <property type="match status" value="1"/>
</dbReference>
<evidence type="ECO:0000256" key="4">
    <source>
        <dbReference type="ARBA" id="ARBA00022723"/>
    </source>
</evidence>
<dbReference type="GO" id="GO:0016868">
    <property type="term" value="F:intramolecular phosphotransferase activity"/>
    <property type="evidence" value="ECO:0007669"/>
    <property type="project" value="InterPro"/>
</dbReference>
<dbReference type="Proteomes" id="UP000011682">
    <property type="component" value="Unassembled WGS sequence"/>
</dbReference>
<keyword evidence="12" id="KW-1185">Reference proteome</keyword>
<feature type="domain" description="Alpha-D-phosphohexomutase alpha/beta/alpha" evidence="10">
    <location>
        <begin position="254"/>
        <end position="366"/>
    </location>
</feature>
<evidence type="ECO:0000256" key="1">
    <source>
        <dbReference type="ARBA" id="ARBA00001946"/>
    </source>
</evidence>
<dbReference type="PANTHER" id="PTHR43771">
    <property type="entry name" value="PHOSPHOMANNOMUTASE"/>
    <property type="match status" value="1"/>
</dbReference>
<dbReference type="RefSeq" id="WP_002626511.1">
    <property type="nucleotide sequence ID" value="NZ_ANAH02000011.1"/>
</dbReference>
<evidence type="ECO:0000313" key="12">
    <source>
        <dbReference type="Proteomes" id="UP000011682"/>
    </source>
</evidence>
<dbReference type="SUPFAM" id="SSF55957">
    <property type="entry name" value="Phosphoglucomutase, C-terminal domain"/>
    <property type="match status" value="1"/>
</dbReference>
<keyword evidence="5" id="KW-0460">Magnesium</keyword>
<sequence>MNAHIFREYDIRGLVDKDLTPEVVELLGQGLGTVVRRKGGRSVVVGRDCRESSTTFRDALCRGLTSTGLNVFDVGVVPTPLTYFAANTLPVDGLAMITGSHNPPEYNGFKIGAGKTTFHGPEIQALRKLIEERDFECAELPGTVSPYDIITPYNHFVTQTVKVGRKGMKIVIDAGNGTGGAVAVPLFESMGFEVVPLFCDMDARFPNHHPDPTVVENMQDLIAAVKREKAEVGIAYDGDSDRIGVVDDQGNILWGDQLMILFSRYVLKASPGAAIVGEVKCSYTLYDDIAKNGGKAVMWKAGHSLIKAKMKEEHAELAGEMSGHIFFKNRYFGFDDAVYSSARLLEILTHEKQTLSELLADVPRTYATPELRVDTREEQKFEIVRRATEWLRKAGHALVDVDGVRVTFSDGWGLIRASNTQPILVLRFEARTPERLEEIRQLIEGTVEKMQREVGA</sequence>
<dbReference type="EMBL" id="ANAH02000011">
    <property type="protein sequence ID" value="EPX60730.1"/>
    <property type="molecule type" value="Genomic_DNA"/>
</dbReference>
<dbReference type="AlphaFoldDB" id="S9P8G8"/>